<dbReference type="EMBL" id="AGBM01000001">
    <property type="protein sequence ID" value="EJL05544.1"/>
    <property type="molecule type" value="Genomic_DNA"/>
</dbReference>
<reference evidence="1" key="1">
    <citation type="journal article" date="2012" name="PLoS Genet.">
        <title>Comparative Genomics of Plant-Associated Pseudomonas spp.: Insights into Diversity and Inheritance of Traits Involved in Multitrophic Interactions.</title>
        <authorList>
            <person name="Loper J.E."/>
            <person name="Hassan K.A."/>
            <person name="Mavrodi D.V."/>
            <person name="Davis E.W.II."/>
            <person name="Lim C.K."/>
            <person name="Shaffer B.T."/>
            <person name="Elbourne L.D."/>
            <person name="Stockwell V.O."/>
            <person name="Hartney S.L."/>
            <person name="Breakwell K."/>
            <person name="Henkels M.D."/>
            <person name="Tetu S.G."/>
            <person name="Rangel L.I."/>
            <person name="Kidarsa T.A."/>
            <person name="Wilson N.L."/>
            <person name="van de Mortel J.E."/>
            <person name="Song C."/>
            <person name="Blumhagen R."/>
            <person name="Radune D."/>
            <person name="Hostetler J.B."/>
            <person name="Brinkac L.M."/>
            <person name="Durkin A.S."/>
            <person name="Kluepfel D.A."/>
            <person name="Wechter W.P."/>
            <person name="Anderson A.J."/>
            <person name="Kim Y.C."/>
            <person name="Pierson L.S.III."/>
            <person name="Pierson E.A."/>
            <person name="Lindow S.E."/>
            <person name="Kobayashi D.Y."/>
            <person name="Raaijmakers J.M."/>
            <person name="Weller D.M."/>
            <person name="Thomashow L.S."/>
            <person name="Allen A.E."/>
            <person name="Paulsen I.T."/>
        </authorList>
    </citation>
    <scope>NUCLEOTIDE SEQUENCE [LARGE SCALE GENOMIC DNA]</scope>
    <source>
        <strain evidence="1">Q2-87</strain>
    </source>
</reference>
<dbReference type="AlphaFoldDB" id="J2YF90"/>
<proteinExistence type="predicted"/>
<dbReference type="HOGENOM" id="CLU_3331748_0_0_6"/>
<comment type="caution">
    <text evidence="1">The sequence shown here is derived from an EMBL/GenBank/DDBJ whole genome shotgun (WGS) entry which is preliminary data.</text>
</comment>
<organism evidence="1">
    <name type="scientific">Pseudomonas fluorescens (strain Q2-87)</name>
    <dbReference type="NCBI Taxonomy" id="1038922"/>
    <lineage>
        <taxon>Bacteria</taxon>
        <taxon>Pseudomonadati</taxon>
        <taxon>Pseudomonadota</taxon>
        <taxon>Gammaproteobacteria</taxon>
        <taxon>Pseudomonadales</taxon>
        <taxon>Pseudomonadaceae</taxon>
        <taxon>Pseudomonas</taxon>
    </lineage>
</organism>
<accession>J2YF90</accession>
<gene>
    <name evidence="1" type="ORF">PflQ2_0677</name>
</gene>
<name>J2YF90_PSEFQ</name>
<dbReference type="Proteomes" id="UP000007289">
    <property type="component" value="Chromosome"/>
</dbReference>
<evidence type="ECO:0000313" key="1">
    <source>
        <dbReference type="EMBL" id="EJL05544.1"/>
    </source>
</evidence>
<sequence length="38" mass="4349">MQARIKMELFSMTNLKLLCAICLILYLGAKVNSVWGYI</sequence>
<protein>
    <submittedName>
        <fullName evidence="1">Uncharacterized protein</fullName>
    </submittedName>
</protein>